<dbReference type="Pfam" id="PF07992">
    <property type="entry name" value="Pyr_redox_2"/>
    <property type="match status" value="1"/>
</dbReference>
<evidence type="ECO:0000256" key="1">
    <source>
        <dbReference type="ARBA" id="ARBA00023002"/>
    </source>
</evidence>
<keyword evidence="4" id="KW-1185">Reference proteome</keyword>
<dbReference type="PANTHER" id="PTHR42949">
    <property type="entry name" value="ANAEROBIC GLYCEROL-3-PHOSPHATE DEHYDROGENASE SUBUNIT B"/>
    <property type="match status" value="1"/>
</dbReference>
<feature type="domain" description="FAD/NAD(P)-binding" evidence="2">
    <location>
        <begin position="29"/>
        <end position="321"/>
    </location>
</feature>
<keyword evidence="1" id="KW-0560">Oxidoreductase</keyword>
<accession>A0A1M6MF19</accession>
<evidence type="ECO:0000313" key="4">
    <source>
        <dbReference type="Proteomes" id="UP000184301"/>
    </source>
</evidence>
<dbReference type="EMBL" id="FQZY01000018">
    <property type="protein sequence ID" value="SHJ82028.1"/>
    <property type="molecule type" value="Genomic_DNA"/>
</dbReference>
<dbReference type="GO" id="GO:0016491">
    <property type="term" value="F:oxidoreductase activity"/>
    <property type="evidence" value="ECO:0007669"/>
    <property type="project" value="UniProtKB-KW"/>
</dbReference>
<name>A0A1M6MF19_9FIRM</name>
<gene>
    <name evidence="3" type="ORF">SAMN02745243_01459</name>
</gene>
<dbReference type="Gene3D" id="3.50.50.60">
    <property type="entry name" value="FAD/NAD(P)-binding domain"/>
    <property type="match status" value="2"/>
</dbReference>
<dbReference type="PRINTS" id="PR00368">
    <property type="entry name" value="FADPNR"/>
</dbReference>
<dbReference type="PRINTS" id="PR00469">
    <property type="entry name" value="PNDRDTASEII"/>
</dbReference>
<organism evidence="3 4">
    <name type="scientific">Hespellia stercorisuis DSM 15480</name>
    <dbReference type="NCBI Taxonomy" id="1121950"/>
    <lineage>
        <taxon>Bacteria</taxon>
        <taxon>Bacillati</taxon>
        <taxon>Bacillota</taxon>
        <taxon>Clostridia</taxon>
        <taxon>Lachnospirales</taxon>
        <taxon>Lachnospiraceae</taxon>
        <taxon>Hespellia</taxon>
    </lineage>
</organism>
<dbReference type="Proteomes" id="UP000184301">
    <property type="component" value="Unassembled WGS sequence"/>
</dbReference>
<protein>
    <submittedName>
        <fullName evidence="3">Thioredoxin reductase</fullName>
    </submittedName>
</protein>
<reference evidence="3 4" key="1">
    <citation type="submission" date="2016-11" db="EMBL/GenBank/DDBJ databases">
        <authorList>
            <person name="Jaros S."/>
            <person name="Januszkiewicz K."/>
            <person name="Wedrychowicz H."/>
        </authorList>
    </citation>
    <scope>NUCLEOTIDE SEQUENCE [LARGE SCALE GENOMIC DNA]</scope>
    <source>
        <strain evidence="3 4">DSM 15480</strain>
    </source>
</reference>
<dbReference type="PANTHER" id="PTHR42949:SF3">
    <property type="entry name" value="ANAEROBIC GLYCEROL-3-PHOSPHATE DEHYDROGENASE SUBUNIT B"/>
    <property type="match status" value="1"/>
</dbReference>
<proteinExistence type="predicted"/>
<dbReference type="InterPro" id="IPR051691">
    <property type="entry name" value="Metab_Enz_Cyan_OpOx_G3PDH"/>
</dbReference>
<evidence type="ECO:0000259" key="2">
    <source>
        <dbReference type="Pfam" id="PF07992"/>
    </source>
</evidence>
<sequence>METFDRTREVEGIREIEETDEIEKMQEIDVLVVGGGPAGLAAAVKLYEKGITSVLIVEREKTMGGILRQCIHDGFGLTRFKETLSGPEYAQRFIDAVEELHIPYITNAAVTEITEDKVVTVVTRGGIRKWRARAVILTMGCRERTRGVLGIPGERPTGVFTAGVAQAYINLYNRMPGKEVVILGSGDIGMIMARRMTLEGAHVQAVFEILPIPSGLPRNIQQCLNDYDIPLYLSHTVTEITGKSRLESVTVSEVDESLKPIPGTEKVYPCDTLILSVGLIPENELSLDASVVLDGRTKGAVVDENFQTSQEGIFAAGNVLHVHDLVDFVSMEAEKLAEGAARYVCDGKLQACRIPVTADENINHTIPQKVSGTQDVKLAMRVRKQFKDVTIVVRQNGETIASRKMKKAIPAEMIQIPVKAERMKRDGALEVCVEC</sequence>
<dbReference type="AlphaFoldDB" id="A0A1M6MF19"/>
<dbReference type="SUPFAM" id="SSF51905">
    <property type="entry name" value="FAD/NAD(P)-binding domain"/>
    <property type="match status" value="1"/>
</dbReference>
<dbReference type="InterPro" id="IPR023753">
    <property type="entry name" value="FAD/NAD-binding_dom"/>
</dbReference>
<dbReference type="InterPro" id="IPR036188">
    <property type="entry name" value="FAD/NAD-bd_sf"/>
</dbReference>
<evidence type="ECO:0000313" key="3">
    <source>
        <dbReference type="EMBL" id="SHJ82028.1"/>
    </source>
</evidence>
<dbReference type="STRING" id="1121950.SAMN02745243_01459"/>